<dbReference type="EMBL" id="JADGJW010000810">
    <property type="protein sequence ID" value="KAJ3211853.1"/>
    <property type="molecule type" value="Genomic_DNA"/>
</dbReference>
<dbReference type="AlphaFoldDB" id="A0AAD5TY23"/>
<evidence type="ECO:0000313" key="1">
    <source>
        <dbReference type="EMBL" id="KAJ3211853.1"/>
    </source>
</evidence>
<protein>
    <submittedName>
        <fullName evidence="1">Uncharacterized protein</fullName>
    </submittedName>
</protein>
<proteinExistence type="predicted"/>
<name>A0AAD5TY23_9FUNG</name>
<keyword evidence="2" id="KW-1185">Reference proteome</keyword>
<organism evidence="1 2">
    <name type="scientific">Clydaea vesicula</name>
    <dbReference type="NCBI Taxonomy" id="447962"/>
    <lineage>
        <taxon>Eukaryota</taxon>
        <taxon>Fungi</taxon>
        <taxon>Fungi incertae sedis</taxon>
        <taxon>Chytridiomycota</taxon>
        <taxon>Chytridiomycota incertae sedis</taxon>
        <taxon>Chytridiomycetes</taxon>
        <taxon>Lobulomycetales</taxon>
        <taxon>Lobulomycetaceae</taxon>
        <taxon>Clydaea</taxon>
    </lineage>
</organism>
<sequence>MSSLQTNVNYQSRKLELKNDTTELELKEKAIQNEIVEIKNVFAELRVKLEQFDLDAGEEETFSSNSINTRRNYAKRRKINSKLEMRFKIKAVVWEKGRHLTDTLCSDSSGSSGSRSSVAEHEKFEDQVGLRDKRCIIDPIAASRNRYAAHIVPPKKNNNFVNNCKHKNILFPVFIIAENSFLYSVCNGILCTRKNLLGTKYSKDGILDNMDGKAVTFGNNDELKPQEIFLQNHNMKFDEMTLKLQATTDPVKFKKIESAENFPDDDNSSEDLNNFSSYDEKLSEQATKVWEATQFTQTFSIGIM</sequence>
<accession>A0AAD5TY23</accession>
<dbReference type="Proteomes" id="UP001211065">
    <property type="component" value="Unassembled WGS sequence"/>
</dbReference>
<reference evidence="1" key="1">
    <citation type="submission" date="2020-05" db="EMBL/GenBank/DDBJ databases">
        <title>Phylogenomic resolution of chytrid fungi.</title>
        <authorList>
            <person name="Stajich J.E."/>
            <person name="Amses K."/>
            <person name="Simmons R."/>
            <person name="Seto K."/>
            <person name="Myers J."/>
            <person name="Bonds A."/>
            <person name="Quandt C.A."/>
            <person name="Barry K."/>
            <person name="Liu P."/>
            <person name="Grigoriev I."/>
            <person name="Longcore J.E."/>
            <person name="James T.Y."/>
        </authorList>
    </citation>
    <scope>NUCLEOTIDE SEQUENCE</scope>
    <source>
        <strain evidence="1">JEL0476</strain>
    </source>
</reference>
<comment type="caution">
    <text evidence="1">The sequence shown here is derived from an EMBL/GenBank/DDBJ whole genome shotgun (WGS) entry which is preliminary data.</text>
</comment>
<evidence type="ECO:0000313" key="2">
    <source>
        <dbReference type="Proteomes" id="UP001211065"/>
    </source>
</evidence>
<gene>
    <name evidence="1" type="ORF">HK099_007910</name>
</gene>